<dbReference type="Pfam" id="PF18759">
    <property type="entry name" value="Plavaka"/>
    <property type="match status" value="1"/>
</dbReference>
<proteinExistence type="predicted"/>
<dbReference type="EMBL" id="KN824946">
    <property type="protein sequence ID" value="KIK97231.1"/>
    <property type="molecule type" value="Genomic_DNA"/>
</dbReference>
<feature type="non-terminal residue" evidence="1">
    <location>
        <position position="1"/>
    </location>
</feature>
<reference evidence="1 2" key="1">
    <citation type="submission" date="2014-04" db="EMBL/GenBank/DDBJ databases">
        <authorList>
            <consortium name="DOE Joint Genome Institute"/>
            <person name="Kuo A."/>
            <person name="Kohler A."/>
            <person name="Jargeat P."/>
            <person name="Nagy L.G."/>
            <person name="Floudas D."/>
            <person name="Copeland A."/>
            <person name="Barry K.W."/>
            <person name="Cichocki N."/>
            <person name="Veneault-Fourrey C."/>
            <person name="LaButti K."/>
            <person name="Lindquist E.A."/>
            <person name="Lipzen A."/>
            <person name="Lundell T."/>
            <person name="Morin E."/>
            <person name="Murat C."/>
            <person name="Sun H."/>
            <person name="Tunlid A."/>
            <person name="Henrissat B."/>
            <person name="Grigoriev I.V."/>
            <person name="Hibbett D.S."/>
            <person name="Martin F."/>
            <person name="Nordberg H.P."/>
            <person name="Cantor M.N."/>
            <person name="Hua S.X."/>
        </authorList>
    </citation>
    <scope>NUCLEOTIDE SEQUENCE [LARGE SCALE GENOMIC DNA]</scope>
    <source>
        <strain evidence="1 2">Ve08.2h10</strain>
    </source>
</reference>
<feature type="non-terminal residue" evidence="1">
    <location>
        <position position="151"/>
    </location>
</feature>
<evidence type="ECO:0000313" key="2">
    <source>
        <dbReference type="Proteomes" id="UP000054538"/>
    </source>
</evidence>
<dbReference type="AlphaFoldDB" id="A0A0D0E0Y4"/>
<dbReference type="InParanoid" id="A0A0D0E0Y4"/>
<evidence type="ECO:0000313" key="1">
    <source>
        <dbReference type="EMBL" id="KIK97231.1"/>
    </source>
</evidence>
<dbReference type="HOGENOM" id="CLU_143228_0_0_1"/>
<gene>
    <name evidence="1" type="ORF">PAXRUDRAFT_136714</name>
</gene>
<organism evidence="1 2">
    <name type="scientific">Paxillus rubicundulus Ve08.2h10</name>
    <dbReference type="NCBI Taxonomy" id="930991"/>
    <lineage>
        <taxon>Eukaryota</taxon>
        <taxon>Fungi</taxon>
        <taxon>Dikarya</taxon>
        <taxon>Basidiomycota</taxon>
        <taxon>Agaricomycotina</taxon>
        <taxon>Agaricomycetes</taxon>
        <taxon>Agaricomycetidae</taxon>
        <taxon>Boletales</taxon>
        <taxon>Paxilineae</taxon>
        <taxon>Paxillaceae</taxon>
        <taxon>Paxillus</taxon>
    </lineage>
</organism>
<dbReference type="InterPro" id="IPR041078">
    <property type="entry name" value="Plavaka"/>
</dbReference>
<name>A0A0D0E0Y4_9AGAM</name>
<accession>A0A0D0E0Y4</accession>
<keyword evidence="2" id="KW-1185">Reference proteome</keyword>
<reference evidence="2" key="2">
    <citation type="submission" date="2015-01" db="EMBL/GenBank/DDBJ databases">
        <title>Evolutionary Origins and Diversification of the Mycorrhizal Mutualists.</title>
        <authorList>
            <consortium name="DOE Joint Genome Institute"/>
            <consortium name="Mycorrhizal Genomics Consortium"/>
            <person name="Kohler A."/>
            <person name="Kuo A."/>
            <person name="Nagy L.G."/>
            <person name="Floudas D."/>
            <person name="Copeland A."/>
            <person name="Barry K.W."/>
            <person name="Cichocki N."/>
            <person name="Veneault-Fourrey C."/>
            <person name="LaButti K."/>
            <person name="Lindquist E.A."/>
            <person name="Lipzen A."/>
            <person name="Lundell T."/>
            <person name="Morin E."/>
            <person name="Murat C."/>
            <person name="Riley R."/>
            <person name="Ohm R."/>
            <person name="Sun H."/>
            <person name="Tunlid A."/>
            <person name="Henrissat B."/>
            <person name="Grigoriev I.V."/>
            <person name="Hibbett D.S."/>
            <person name="Martin F."/>
        </authorList>
    </citation>
    <scope>NUCLEOTIDE SEQUENCE [LARGE SCALE GENOMIC DNA]</scope>
    <source>
        <strain evidence="2">Ve08.2h10</strain>
    </source>
</reference>
<dbReference type="STRING" id="930991.A0A0D0E0Y4"/>
<protein>
    <submittedName>
        <fullName evidence="1">Uncharacterized protein</fullName>
    </submittedName>
</protein>
<dbReference type="OrthoDB" id="3239511at2759"/>
<dbReference type="Proteomes" id="UP000054538">
    <property type="component" value="Unassembled WGS sequence"/>
</dbReference>
<sequence>FSFILYADKLHLLSSRKAKAYPVLTECGNLLVEMRNRAGIGGGHIVGWLPIVAEDAEEDGKLLSMNLKCVVWHEAFLKLLDSIILLSKTGFAHKCFDSTIHWLYPIILILSADYEEQCVMVLIRGVGSHCPCLICFIASIELYDHSTMHVS</sequence>